<feature type="compositionally biased region" description="Polar residues" evidence="1">
    <location>
        <begin position="367"/>
        <end position="381"/>
    </location>
</feature>
<feature type="compositionally biased region" description="Polar residues" evidence="1">
    <location>
        <begin position="112"/>
        <end position="121"/>
    </location>
</feature>
<keyword evidence="3" id="KW-1185">Reference proteome</keyword>
<feature type="compositionally biased region" description="Polar residues" evidence="1">
    <location>
        <begin position="590"/>
        <end position="601"/>
    </location>
</feature>
<proteinExistence type="predicted"/>
<reference evidence="2 3" key="1">
    <citation type="journal article" date="2019" name="Nat. Ecol. Evol.">
        <title>Megaphylogeny resolves global patterns of mushroom evolution.</title>
        <authorList>
            <person name="Varga T."/>
            <person name="Krizsan K."/>
            <person name="Foldi C."/>
            <person name="Dima B."/>
            <person name="Sanchez-Garcia M."/>
            <person name="Sanchez-Ramirez S."/>
            <person name="Szollosi G.J."/>
            <person name="Szarkandi J.G."/>
            <person name="Papp V."/>
            <person name="Albert L."/>
            <person name="Andreopoulos W."/>
            <person name="Angelini C."/>
            <person name="Antonin V."/>
            <person name="Barry K.W."/>
            <person name="Bougher N.L."/>
            <person name="Buchanan P."/>
            <person name="Buyck B."/>
            <person name="Bense V."/>
            <person name="Catcheside P."/>
            <person name="Chovatia M."/>
            <person name="Cooper J."/>
            <person name="Damon W."/>
            <person name="Desjardin D."/>
            <person name="Finy P."/>
            <person name="Geml J."/>
            <person name="Haridas S."/>
            <person name="Hughes K."/>
            <person name="Justo A."/>
            <person name="Karasinski D."/>
            <person name="Kautmanova I."/>
            <person name="Kiss B."/>
            <person name="Kocsube S."/>
            <person name="Kotiranta H."/>
            <person name="LaButti K.M."/>
            <person name="Lechner B.E."/>
            <person name="Liimatainen K."/>
            <person name="Lipzen A."/>
            <person name="Lukacs Z."/>
            <person name="Mihaltcheva S."/>
            <person name="Morgado L.N."/>
            <person name="Niskanen T."/>
            <person name="Noordeloos M.E."/>
            <person name="Ohm R.A."/>
            <person name="Ortiz-Santana B."/>
            <person name="Ovrebo C."/>
            <person name="Racz N."/>
            <person name="Riley R."/>
            <person name="Savchenko A."/>
            <person name="Shiryaev A."/>
            <person name="Soop K."/>
            <person name="Spirin V."/>
            <person name="Szebenyi C."/>
            <person name="Tomsovsky M."/>
            <person name="Tulloss R.E."/>
            <person name="Uehling J."/>
            <person name="Grigoriev I.V."/>
            <person name="Vagvolgyi C."/>
            <person name="Papp T."/>
            <person name="Martin F.M."/>
            <person name="Miettinen O."/>
            <person name="Hibbett D.S."/>
            <person name="Nagy L.G."/>
        </authorList>
    </citation>
    <scope>NUCLEOTIDE SEQUENCE [LARGE SCALE GENOMIC DNA]</scope>
    <source>
        <strain evidence="2 3">CBS 962.96</strain>
    </source>
</reference>
<dbReference type="OrthoDB" id="2590746at2759"/>
<evidence type="ECO:0000256" key="1">
    <source>
        <dbReference type="SAM" id="MobiDB-lite"/>
    </source>
</evidence>
<feature type="compositionally biased region" description="Basic and acidic residues" evidence="1">
    <location>
        <begin position="35"/>
        <end position="56"/>
    </location>
</feature>
<feature type="region of interest" description="Disordered" evidence="1">
    <location>
        <begin position="1"/>
        <end position="146"/>
    </location>
</feature>
<feature type="compositionally biased region" description="Polar residues" evidence="1">
    <location>
        <begin position="615"/>
        <end position="630"/>
    </location>
</feature>
<feature type="region of interest" description="Disordered" evidence="1">
    <location>
        <begin position="527"/>
        <end position="755"/>
    </location>
</feature>
<accession>A0A4V4HHQ2</accession>
<evidence type="ECO:0000313" key="3">
    <source>
        <dbReference type="Proteomes" id="UP000297245"/>
    </source>
</evidence>
<feature type="compositionally biased region" description="Low complexity" evidence="1">
    <location>
        <begin position="264"/>
        <end position="276"/>
    </location>
</feature>
<feature type="compositionally biased region" description="Low complexity" evidence="1">
    <location>
        <begin position="386"/>
        <end position="395"/>
    </location>
</feature>
<feature type="compositionally biased region" description="Polar residues" evidence="1">
    <location>
        <begin position="223"/>
        <end position="242"/>
    </location>
</feature>
<feature type="compositionally biased region" description="Polar residues" evidence="1">
    <location>
        <begin position="1"/>
        <end position="21"/>
    </location>
</feature>
<feature type="compositionally biased region" description="Polar residues" evidence="1">
    <location>
        <begin position="419"/>
        <end position="428"/>
    </location>
</feature>
<feature type="compositionally biased region" description="Polar residues" evidence="1">
    <location>
        <begin position="203"/>
        <end position="214"/>
    </location>
</feature>
<name>A0A4V4HHQ2_DENBC</name>
<feature type="compositionally biased region" description="Acidic residues" evidence="1">
    <location>
        <begin position="692"/>
        <end position="705"/>
    </location>
</feature>
<feature type="region of interest" description="Disordered" evidence="1">
    <location>
        <begin position="200"/>
        <end position="279"/>
    </location>
</feature>
<evidence type="ECO:0000313" key="2">
    <source>
        <dbReference type="EMBL" id="THV03536.1"/>
    </source>
</evidence>
<feature type="region of interest" description="Disordered" evidence="1">
    <location>
        <begin position="321"/>
        <end position="444"/>
    </location>
</feature>
<feature type="compositionally biased region" description="Low complexity" evidence="1">
    <location>
        <begin position="429"/>
        <end position="441"/>
    </location>
</feature>
<sequence length="880" mass="91778">MFSSFTSLLPSALHPSSNQSPEPHPEIDDDDDDDVQKNEEEQVEGKKKKDKKEKSANETFIFVRPPPAKTNHPLNLQVQLVPPNTRAPGVTGTATPRQSIDGDDDTSGAALTRSTSAQSEASTYSGYGSTSSSGYASTSSFSSVNSTSSTRRMIIPLYNLQAHNVMTNTIVDAGTDAKIAKFTKRGLEMIDLALLEPVEVWPTPNNSSTNNKQSIRVDDARKQSQSATPEQTPASSAVSLPSFNVHDSDLDHSQNRPTIPSHLPSTASSAATPTPTKKNIFGKLFSSKRKDGPAVTSNSNIGQVDLSVMPPSKAAIGTVPSPVPEDFGPSPPTVSGVPRGHTRNLSNTINYAFRRSPSPANRDGRPVTSTGVTTPKKSSFFGTGSGNANASENGNDTLNPGVTTSRLSTSSRHSHHSGVETTNMATNGSSSSNNNNSNQNQIQPLPATLGIQPTLSTPGGPAALLAHFGSVSGFTSAGYPPPKHLGFGKGPALYVWVVRKWIKGGPGGLFGLASGMREVLGGISVATGNDGEQTEGRRSIGGIGGGGGGGDGLMRQVEVRVEWKRGKKPKKKTKGGQRERGRRDEDGDGSATNSRNPSRSVSLAPGGAGDGGMNESKTSLGSQGQTTGNGANLGLEEPVDDRAKRLSVMSGASTSVSEDIHEGGGSLSGKGGKGKKDERKKRSRQSLRASTMDDDGDESDPEDSETPWTCTLKVRKLAGGPSGTTPSSSRFGKAKGGAQRGDQVDEEGGQDGAPLKIKVGTLSPTPHHPKVVAMLKVPYPLPDLEVEKMNIRKREMPSAAVPAGSVPGSATLSTFASSGGGGQGSISKAQAAVDRLQGLALTAEEIKDVICSTGMWLVVREGFGGVGKVSRKGDGWRIRA</sequence>
<feature type="compositionally biased region" description="Gly residues" evidence="1">
    <location>
        <begin position="539"/>
        <end position="552"/>
    </location>
</feature>
<gene>
    <name evidence="2" type="ORF">K435DRAFT_851838</name>
</gene>
<dbReference type="AlphaFoldDB" id="A0A4V4HHQ2"/>
<feature type="compositionally biased region" description="Basic and acidic residues" evidence="1">
    <location>
        <begin position="576"/>
        <end position="585"/>
    </location>
</feature>
<dbReference type="EMBL" id="ML179066">
    <property type="protein sequence ID" value="THV03536.1"/>
    <property type="molecule type" value="Genomic_DNA"/>
</dbReference>
<feature type="compositionally biased region" description="Basic residues" evidence="1">
    <location>
        <begin position="565"/>
        <end position="575"/>
    </location>
</feature>
<protein>
    <submittedName>
        <fullName evidence="2">Uncharacterized protein</fullName>
    </submittedName>
</protein>
<organism evidence="2 3">
    <name type="scientific">Dendrothele bispora (strain CBS 962.96)</name>
    <dbReference type="NCBI Taxonomy" id="1314807"/>
    <lineage>
        <taxon>Eukaryota</taxon>
        <taxon>Fungi</taxon>
        <taxon>Dikarya</taxon>
        <taxon>Basidiomycota</taxon>
        <taxon>Agaricomycotina</taxon>
        <taxon>Agaricomycetes</taxon>
        <taxon>Agaricomycetidae</taxon>
        <taxon>Agaricales</taxon>
        <taxon>Agaricales incertae sedis</taxon>
        <taxon>Dendrothele</taxon>
    </lineage>
</organism>
<dbReference type="Proteomes" id="UP000297245">
    <property type="component" value="Unassembled WGS sequence"/>
</dbReference>
<feature type="compositionally biased region" description="Low complexity" evidence="1">
    <location>
        <begin position="122"/>
        <end position="146"/>
    </location>
</feature>